<protein>
    <recommendedName>
        <fullName evidence="1">HTH luxR-type domain-containing protein</fullName>
    </recommendedName>
</protein>
<dbReference type="InterPro" id="IPR036388">
    <property type="entry name" value="WH-like_DNA-bd_sf"/>
</dbReference>
<dbReference type="Pfam" id="PF00196">
    <property type="entry name" value="GerE"/>
    <property type="match status" value="1"/>
</dbReference>
<evidence type="ECO:0000259" key="1">
    <source>
        <dbReference type="PROSITE" id="PS50043"/>
    </source>
</evidence>
<dbReference type="GO" id="GO:0003677">
    <property type="term" value="F:DNA binding"/>
    <property type="evidence" value="ECO:0007669"/>
    <property type="project" value="InterPro"/>
</dbReference>
<keyword evidence="3" id="KW-1185">Reference proteome</keyword>
<dbReference type="SMART" id="SM00421">
    <property type="entry name" value="HTH_LUXR"/>
    <property type="match status" value="1"/>
</dbReference>
<reference evidence="2 3" key="2">
    <citation type="submission" date="2020-03" db="EMBL/GenBank/DDBJ databases">
        <authorList>
            <person name="Ichikawa N."/>
            <person name="Kimura A."/>
            <person name="Kitahashi Y."/>
            <person name="Uohara A."/>
        </authorList>
    </citation>
    <scope>NUCLEOTIDE SEQUENCE [LARGE SCALE GENOMIC DNA]</scope>
    <source>
        <strain evidence="2 3">NBRC 108638</strain>
    </source>
</reference>
<name>A0A6V8L5N7_9ACTN</name>
<organism evidence="2 3">
    <name type="scientific">Phytohabitans rumicis</name>
    <dbReference type="NCBI Taxonomy" id="1076125"/>
    <lineage>
        <taxon>Bacteria</taxon>
        <taxon>Bacillati</taxon>
        <taxon>Actinomycetota</taxon>
        <taxon>Actinomycetes</taxon>
        <taxon>Micromonosporales</taxon>
        <taxon>Micromonosporaceae</taxon>
    </lineage>
</organism>
<feature type="domain" description="HTH luxR-type" evidence="1">
    <location>
        <begin position="246"/>
        <end position="311"/>
    </location>
</feature>
<dbReference type="InterPro" id="IPR016032">
    <property type="entry name" value="Sig_transdc_resp-reg_C-effctor"/>
</dbReference>
<dbReference type="PROSITE" id="PS50043">
    <property type="entry name" value="HTH_LUXR_2"/>
    <property type="match status" value="1"/>
</dbReference>
<dbReference type="CDD" id="cd06170">
    <property type="entry name" value="LuxR_C_like"/>
    <property type="match status" value="1"/>
</dbReference>
<dbReference type="AlphaFoldDB" id="A0A6V8L5N7"/>
<dbReference type="EMBL" id="BLPG01000001">
    <property type="protein sequence ID" value="GFJ92562.1"/>
    <property type="molecule type" value="Genomic_DNA"/>
</dbReference>
<gene>
    <name evidence="2" type="ORF">Prum_062040</name>
</gene>
<dbReference type="InterPro" id="IPR051797">
    <property type="entry name" value="TrmB-like"/>
</dbReference>
<dbReference type="PANTHER" id="PTHR34293">
    <property type="entry name" value="HTH-TYPE TRANSCRIPTIONAL REGULATOR TRMBL2"/>
    <property type="match status" value="1"/>
</dbReference>
<dbReference type="PANTHER" id="PTHR34293:SF1">
    <property type="entry name" value="HTH-TYPE TRANSCRIPTIONAL REGULATOR TRMBL2"/>
    <property type="match status" value="1"/>
</dbReference>
<reference evidence="2 3" key="1">
    <citation type="submission" date="2020-03" db="EMBL/GenBank/DDBJ databases">
        <title>Whole genome shotgun sequence of Phytohabitans rumicis NBRC 108638.</title>
        <authorList>
            <person name="Komaki H."/>
            <person name="Tamura T."/>
        </authorList>
    </citation>
    <scope>NUCLEOTIDE SEQUENCE [LARGE SCALE GENOMIC DNA]</scope>
    <source>
        <strain evidence="2 3">NBRC 108638</strain>
    </source>
</reference>
<dbReference type="SUPFAM" id="SSF46894">
    <property type="entry name" value="C-terminal effector domain of the bipartite response regulators"/>
    <property type="match status" value="1"/>
</dbReference>
<comment type="caution">
    <text evidence="2">The sequence shown here is derived from an EMBL/GenBank/DDBJ whole genome shotgun (WGS) entry which is preliminary data.</text>
</comment>
<evidence type="ECO:0000313" key="3">
    <source>
        <dbReference type="Proteomes" id="UP000482960"/>
    </source>
</evidence>
<dbReference type="InterPro" id="IPR000792">
    <property type="entry name" value="Tscrpt_reg_LuxR_C"/>
</dbReference>
<dbReference type="PRINTS" id="PR00038">
    <property type="entry name" value="HTHLUXR"/>
</dbReference>
<dbReference type="GO" id="GO:0006355">
    <property type="term" value="P:regulation of DNA-templated transcription"/>
    <property type="evidence" value="ECO:0007669"/>
    <property type="project" value="InterPro"/>
</dbReference>
<accession>A0A6V8L5N7</accession>
<proteinExistence type="predicted"/>
<dbReference type="Proteomes" id="UP000482960">
    <property type="component" value="Unassembled WGS sequence"/>
</dbReference>
<sequence>MIGRGPSPDADLVNRRLATLSRATAGELSRELGMPRRRVDQAVDRLAALGLATPRRFAGERGVFWVSRSPKEAAQATGEARRETPAAAGEPVPEVVAHATDLGEGLRHLRTRAASRARLVELVALARHEHLAMNPEPRFDAEAARPAVAMDRALLDRGVSMRVLGVQPTTPDPMSPFGRPSTDPRPAYREMAAVPMKLFVVDRKVALFPVAPTDVSRGYLEVTQPSVVAALVEHFERHWAAGHTAPVHPRIELTPREHALTALLARGHTDASAARELRISMRTVTTVIRSLMDRLGVENRFQLGLALGVRRLVAPPHTQ</sequence>
<dbReference type="Gene3D" id="1.10.10.10">
    <property type="entry name" value="Winged helix-like DNA-binding domain superfamily/Winged helix DNA-binding domain"/>
    <property type="match status" value="1"/>
</dbReference>
<evidence type="ECO:0000313" key="2">
    <source>
        <dbReference type="EMBL" id="GFJ92562.1"/>
    </source>
</evidence>